<dbReference type="InterPro" id="IPR050612">
    <property type="entry name" value="Prok_Mopterin_Oxidored"/>
</dbReference>
<dbReference type="EMBL" id="AP025628">
    <property type="protein sequence ID" value="BDG61068.1"/>
    <property type="molecule type" value="Genomic_DNA"/>
</dbReference>
<evidence type="ECO:0000256" key="1">
    <source>
        <dbReference type="ARBA" id="ARBA00010312"/>
    </source>
</evidence>
<evidence type="ECO:0000256" key="7">
    <source>
        <dbReference type="ARBA" id="ARBA00023004"/>
    </source>
</evidence>
<dbReference type="KEGG" id="cmic:caldi_21580"/>
<name>A0AA35G947_9FIRM</name>
<dbReference type="Gene3D" id="2.20.25.90">
    <property type="entry name" value="ADC-like domains"/>
    <property type="match status" value="1"/>
</dbReference>
<keyword evidence="4" id="KW-0479">Metal-binding</keyword>
<keyword evidence="6" id="KW-0560">Oxidoreductase</keyword>
<dbReference type="Gene3D" id="3.40.50.740">
    <property type="match status" value="2"/>
</dbReference>
<evidence type="ECO:0000256" key="6">
    <source>
        <dbReference type="ARBA" id="ARBA00023002"/>
    </source>
</evidence>
<dbReference type="PANTHER" id="PTHR43742:SF9">
    <property type="entry name" value="TETRATHIONATE REDUCTASE SUBUNIT A"/>
    <property type="match status" value="1"/>
</dbReference>
<dbReference type="InterPro" id="IPR037946">
    <property type="entry name" value="MopB_CT_Tetrathionate"/>
</dbReference>
<evidence type="ECO:0000256" key="3">
    <source>
        <dbReference type="ARBA" id="ARBA00022505"/>
    </source>
</evidence>
<dbReference type="Gene3D" id="3.40.228.10">
    <property type="entry name" value="Dimethylsulfoxide Reductase, domain 2"/>
    <property type="match status" value="1"/>
</dbReference>
<evidence type="ECO:0000259" key="9">
    <source>
        <dbReference type="SMART" id="SM00926"/>
    </source>
</evidence>
<keyword evidence="11" id="KW-1185">Reference proteome</keyword>
<sequence>MNETKNAQGAPQVTRRGFLAGAAAFTAAAAAVPASREPLERAVSRVFHDEPHGVGTATDAYGPQDVIYTVCQQCQTFCTIKVVLRPGEGTGATALVRKIAGNPYSPLTTQPEGPIPYDTPPALAVQGLGSLTRDGRSRRGGRTCLKGQAGIQIVHDARRVTQPLKRVGPRGSGRWQTISWEQALKEILDGAPDLGTPGIRSWWAYAPQEPVMADWEKVRKGEMTQAEFEARWGDKLIDPRHPDLGPRANLLAVMAGDRGNLVVDRFARQGLGTVNTFNHGGVCGIQGVVANNRSHAGKQHPRMYADLDHCEYLIVWGTEPLTANKGPTWLAPRLTNALQRGMKLVVVDPRLSKTAEKAHRWVPILPGGDAALALGMARWIIENRRYDEKYLRCPGPAAAKAAGEPTWSDATHLVNLSDPKRPKLRMKDLGLEGDQFVVLVDGRPAPHDTAGPADLEVDTELAGPKGPIRVKSVFTLLRERVQEKTLAEYAELAGVSEDLIATLAREFTSYGKRAVVMSYRGPAMHTNGYYNVRAINVLNFLIGNHDWKGGEISAGARYAELKGRYDLTTVPGGLKPWGIPITREKSVYEKSTLFQRDGYPAKRRWYPFPANLVHEVLPSAKAAYPYALKALFIQRHSPVDSSPGGIRQAEILKDPNAVGLVVAFDVEIGDTSRFADYILPDVTYLERWGLESIYPNQPYKVSLLGQPVTRAFDGPRPAEQFWIDLLKAMGLPGVGPGAFPDGSPLDTPEDFYLKVAANIAYDGTPVPDASDEELRLFAEARRRALGPSWDEAAWRRAVKPEEWRKVVYVLNRGGRFEGPGREYEGEWIRYRFGAQCSLYDEGAAAVRDSITGEFWDGLPRVEPVRFADGRPVDDALPLVLINWKARQHGTHRTVAAAWLREVRPENHLWMNPADAAARGIRTGDRVRVRSASAAVEARVWVTEGIRPGVVGADFSYGHVGYGAEAVEIDGKRHEPVRGYGHTPYDLAPPLHEEAGLAGGRGTGFLVNSLLRDDVVTGGGGLTDPIGGGASQLDTRVEVERIV</sequence>
<evidence type="ECO:0000256" key="8">
    <source>
        <dbReference type="ARBA" id="ARBA00023014"/>
    </source>
</evidence>
<dbReference type="GO" id="GO:0043546">
    <property type="term" value="F:molybdopterin cofactor binding"/>
    <property type="evidence" value="ECO:0007669"/>
    <property type="project" value="InterPro"/>
</dbReference>
<dbReference type="PANTHER" id="PTHR43742">
    <property type="entry name" value="TRIMETHYLAMINE-N-OXIDE REDUCTASE"/>
    <property type="match status" value="1"/>
</dbReference>
<feature type="domain" description="4Fe-4S Mo/W bis-MGD-type" evidence="9">
    <location>
        <begin position="64"/>
        <end position="156"/>
    </location>
</feature>
<evidence type="ECO:0000256" key="2">
    <source>
        <dbReference type="ARBA" id="ARBA00022485"/>
    </source>
</evidence>
<dbReference type="InterPro" id="IPR009010">
    <property type="entry name" value="Asp_de-COase-like_dom_sf"/>
</dbReference>
<dbReference type="GO" id="GO:0016491">
    <property type="term" value="F:oxidoreductase activity"/>
    <property type="evidence" value="ECO:0007669"/>
    <property type="project" value="UniProtKB-KW"/>
</dbReference>
<dbReference type="InterPro" id="IPR006963">
    <property type="entry name" value="Mopterin_OxRdtase_4Fe-4S_dom"/>
</dbReference>
<dbReference type="Proteomes" id="UP001163687">
    <property type="component" value="Chromosome"/>
</dbReference>
<dbReference type="InterPro" id="IPR006657">
    <property type="entry name" value="MoPterin_dinucl-bd_dom"/>
</dbReference>
<dbReference type="Gene3D" id="2.40.40.20">
    <property type="match status" value="1"/>
</dbReference>
<keyword evidence="5" id="KW-0732">Signal</keyword>
<dbReference type="Pfam" id="PF01568">
    <property type="entry name" value="Molydop_binding"/>
    <property type="match status" value="1"/>
</dbReference>
<keyword evidence="7" id="KW-0408">Iron</keyword>
<keyword evidence="8" id="KW-0411">Iron-sulfur</keyword>
<dbReference type="PROSITE" id="PS51318">
    <property type="entry name" value="TAT"/>
    <property type="match status" value="1"/>
</dbReference>
<evidence type="ECO:0000256" key="4">
    <source>
        <dbReference type="ARBA" id="ARBA00022723"/>
    </source>
</evidence>
<dbReference type="GO" id="GO:0051539">
    <property type="term" value="F:4 iron, 4 sulfur cluster binding"/>
    <property type="evidence" value="ECO:0007669"/>
    <property type="project" value="UniProtKB-KW"/>
</dbReference>
<reference evidence="10" key="1">
    <citation type="submission" date="2022-03" db="EMBL/GenBank/DDBJ databases">
        <title>Complete genome sequence of Caldinitratiruptor microaerophilus.</title>
        <authorList>
            <person name="Mukaiyama R."/>
            <person name="Nishiyama T."/>
            <person name="Ueda K."/>
        </authorList>
    </citation>
    <scope>NUCLEOTIDE SEQUENCE</scope>
    <source>
        <strain evidence="10">JCM 16183</strain>
    </source>
</reference>
<dbReference type="SMART" id="SM00926">
    <property type="entry name" value="Molybdop_Fe4S4"/>
    <property type="match status" value="1"/>
</dbReference>
<dbReference type="InterPro" id="IPR006656">
    <property type="entry name" value="Mopterin_OxRdtase"/>
</dbReference>
<gene>
    <name evidence="10" type="ORF">caldi_21580</name>
</gene>
<dbReference type="RefSeq" id="WP_264841747.1">
    <property type="nucleotide sequence ID" value="NZ_AP025628.1"/>
</dbReference>
<keyword evidence="3" id="KW-0500">Molybdenum</keyword>
<accession>A0AA35G947</accession>
<dbReference type="GO" id="GO:0046872">
    <property type="term" value="F:metal ion binding"/>
    <property type="evidence" value="ECO:0007669"/>
    <property type="project" value="UniProtKB-KW"/>
</dbReference>
<organism evidence="10 11">
    <name type="scientific">Caldinitratiruptor microaerophilus</name>
    <dbReference type="NCBI Taxonomy" id="671077"/>
    <lineage>
        <taxon>Bacteria</taxon>
        <taxon>Bacillati</taxon>
        <taxon>Bacillota</taxon>
        <taxon>Clostridia</taxon>
        <taxon>Eubacteriales</taxon>
        <taxon>Symbiobacteriaceae</taxon>
        <taxon>Caldinitratiruptor</taxon>
    </lineage>
</organism>
<dbReference type="SUPFAM" id="SSF50692">
    <property type="entry name" value="ADC-like"/>
    <property type="match status" value="1"/>
</dbReference>
<keyword evidence="2" id="KW-0004">4Fe-4S</keyword>
<comment type="similarity">
    <text evidence="1">Belongs to the prokaryotic molybdopterin-containing oxidoreductase family.</text>
</comment>
<evidence type="ECO:0000256" key="5">
    <source>
        <dbReference type="ARBA" id="ARBA00022729"/>
    </source>
</evidence>
<dbReference type="SUPFAM" id="SSF53706">
    <property type="entry name" value="Formate dehydrogenase/DMSO reductase, domains 1-3"/>
    <property type="match status" value="1"/>
</dbReference>
<dbReference type="CDD" id="cd02780">
    <property type="entry name" value="MopB_CT_Tetrathionate_Arsenate-R"/>
    <property type="match status" value="1"/>
</dbReference>
<dbReference type="InterPro" id="IPR006311">
    <property type="entry name" value="TAT_signal"/>
</dbReference>
<protein>
    <submittedName>
        <fullName evidence="10">Molybdopterin oxidoreductase</fullName>
    </submittedName>
</protein>
<evidence type="ECO:0000313" key="11">
    <source>
        <dbReference type="Proteomes" id="UP001163687"/>
    </source>
</evidence>
<proteinExistence type="inferred from homology"/>
<evidence type="ECO:0000313" key="10">
    <source>
        <dbReference type="EMBL" id="BDG61068.1"/>
    </source>
</evidence>
<dbReference type="Pfam" id="PF00384">
    <property type="entry name" value="Molybdopterin"/>
    <property type="match status" value="1"/>
</dbReference>
<dbReference type="AlphaFoldDB" id="A0AA35G947"/>